<accession>A0ABQ3KS62</accession>
<gene>
    <name evidence="1" type="ORF">GCM10017567_82780</name>
</gene>
<sequence>MSLRPFGRTMARMTESDTRALVRLEPDGEADAEEFDLLARRLRAELGGLDVDLLPVPAELPAGAKAADPVTIGSLMVAFSAAGGVFPGLVETLREWLGRQAGKHKIKVTIDGDTVELERATSAERQQLIDAFVRRHG</sequence>
<dbReference type="EMBL" id="BNAW01000069">
    <property type="protein sequence ID" value="GHG47666.1"/>
    <property type="molecule type" value="Genomic_DNA"/>
</dbReference>
<organism evidence="1 2">
    <name type="scientific">Amycolatopsis bullii</name>
    <dbReference type="NCBI Taxonomy" id="941987"/>
    <lineage>
        <taxon>Bacteria</taxon>
        <taxon>Bacillati</taxon>
        <taxon>Actinomycetota</taxon>
        <taxon>Actinomycetes</taxon>
        <taxon>Pseudonocardiales</taxon>
        <taxon>Pseudonocardiaceae</taxon>
        <taxon>Amycolatopsis</taxon>
    </lineage>
</organism>
<dbReference type="Proteomes" id="UP000649955">
    <property type="component" value="Unassembled WGS sequence"/>
</dbReference>
<evidence type="ECO:0000313" key="1">
    <source>
        <dbReference type="EMBL" id="GHG47666.1"/>
    </source>
</evidence>
<evidence type="ECO:0000313" key="2">
    <source>
        <dbReference type="Proteomes" id="UP000649955"/>
    </source>
</evidence>
<name>A0ABQ3KS62_9PSEU</name>
<keyword evidence="2" id="KW-1185">Reference proteome</keyword>
<proteinExistence type="predicted"/>
<protein>
    <submittedName>
        <fullName evidence="1">Uncharacterized protein</fullName>
    </submittedName>
</protein>
<dbReference type="Pfam" id="PF19953">
    <property type="entry name" value="EACC1"/>
    <property type="match status" value="1"/>
</dbReference>
<comment type="caution">
    <text evidence="1">The sequence shown here is derived from an EMBL/GenBank/DDBJ whole genome shotgun (WGS) entry which is preliminary data.</text>
</comment>
<reference evidence="2" key="1">
    <citation type="journal article" date="2019" name="Int. J. Syst. Evol. Microbiol.">
        <title>The Global Catalogue of Microorganisms (GCM) 10K type strain sequencing project: providing services to taxonomists for standard genome sequencing and annotation.</title>
        <authorList>
            <consortium name="The Broad Institute Genomics Platform"/>
            <consortium name="The Broad Institute Genome Sequencing Center for Infectious Disease"/>
            <person name="Wu L."/>
            <person name="Ma J."/>
        </authorList>
    </citation>
    <scope>NUCLEOTIDE SEQUENCE [LARGE SCALE GENOMIC DNA]</scope>
    <source>
        <strain evidence="2">CGMCC 4.7680</strain>
    </source>
</reference>
<dbReference type="InterPro" id="IPR045428">
    <property type="entry name" value="EACC1"/>
</dbReference>